<organism evidence="2">
    <name type="scientific">uncultured Rubrobacteraceae bacterium</name>
    <dbReference type="NCBI Taxonomy" id="349277"/>
    <lineage>
        <taxon>Bacteria</taxon>
        <taxon>Bacillati</taxon>
        <taxon>Actinomycetota</taxon>
        <taxon>Rubrobacteria</taxon>
        <taxon>Rubrobacterales</taxon>
        <taxon>Rubrobacteraceae</taxon>
        <taxon>environmental samples</taxon>
    </lineage>
</organism>
<feature type="non-terminal residue" evidence="2">
    <location>
        <position position="1"/>
    </location>
</feature>
<evidence type="ECO:0000256" key="1">
    <source>
        <dbReference type="SAM" id="MobiDB-lite"/>
    </source>
</evidence>
<feature type="non-terminal residue" evidence="2">
    <location>
        <position position="111"/>
    </location>
</feature>
<name>A0A6J4QLC8_9ACTN</name>
<sequence>GRQPRQGLEEQLGGDNSGSPRGPAGAAGTQLPGGRGVQGRPGTHPSGGWRALEEHPQPLPAEEAQPRDRGSREGAQPAPGRGRVRGGGVTLASLGAAGGGREAPRRFGRLV</sequence>
<dbReference type="AlphaFoldDB" id="A0A6J4QLC8"/>
<proteinExistence type="predicted"/>
<dbReference type="EMBL" id="CADCVB010000184">
    <property type="protein sequence ID" value="CAA9445357.1"/>
    <property type="molecule type" value="Genomic_DNA"/>
</dbReference>
<feature type="region of interest" description="Disordered" evidence="1">
    <location>
        <begin position="1"/>
        <end position="111"/>
    </location>
</feature>
<feature type="compositionally biased region" description="Low complexity" evidence="1">
    <location>
        <begin position="17"/>
        <end position="28"/>
    </location>
</feature>
<gene>
    <name evidence="2" type="ORF">AVDCRST_MAG78-2818</name>
</gene>
<evidence type="ECO:0000313" key="2">
    <source>
        <dbReference type="EMBL" id="CAA9445357.1"/>
    </source>
</evidence>
<accession>A0A6J4QLC8</accession>
<protein>
    <submittedName>
        <fullName evidence="2">Uncharacterized protein</fullName>
    </submittedName>
</protein>
<reference evidence="2" key="1">
    <citation type="submission" date="2020-02" db="EMBL/GenBank/DDBJ databases">
        <authorList>
            <person name="Meier V. D."/>
        </authorList>
    </citation>
    <scope>NUCLEOTIDE SEQUENCE</scope>
    <source>
        <strain evidence="2">AVDCRST_MAG78</strain>
    </source>
</reference>